<dbReference type="InterPro" id="IPR001270">
    <property type="entry name" value="ClpA/B"/>
</dbReference>
<dbReference type="PROSITE" id="PS50968">
    <property type="entry name" value="BIOTINYL_LIPOYL"/>
    <property type="match status" value="1"/>
</dbReference>
<dbReference type="InterPro" id="IPR000089">
    <property type="entry name" value="Biotin_lipoyl"/>
</dbReference>
<keyword evidence="3" id="KW-1185">Reference proteome</keyword>
<dbReference type="InterPro" id="IPR027417">
    <property type="entry name" value="P-loop_NTPase"/>
</dbReference>
<dbReference type="PANTHER" id="PTHR32204:SF0">
    <property type="entry name" value="ATPASE RAVA"/>
    <property type="match status" value="1"/>
</dbReference>
<sequence length="440" mass="49397">MNMKTKLSNLLSELNHGFIGREEMVKSALLSMIAGENLLLIGPPGTGKSLIARQISQALAQPETPNQAYFEYLLTKFSTPEELFGPLSISELKQDRFHRNTQGYLPTVQVAFLDEIFKASSSILNALLTILNERKFHNGTQTQNIPLQALIAASNELPKGQAELSALYDRFLVRRFVDYVGENQLKDFFNLPEKRAISPENQLSRDELAEIQQNAAKVVFPEPIQAALLAIWAKHKETFKENADERLSDRRFAKILHLLRISAFTNQREQVDLSDLFLLKDCLWNDETNAEKVRNLIMGVLRKYAQNGKKTSNPNIQAAKKHSVHEIRVPPENNGNIITASIAILPSFSGYFVVKQIHVKIGDSVEPDQSLVMVRRKPGKLDFDIPSPVAGVVKAIHAKVGDEVLPDSIIVEIVETVSVDEPESNTQSLLVEQFKNNIWL</sequence>
<dbReference type="Gene3D" id="3.40.50.300">
    <property type="entry name" value="P-loop containing nucleotide triphosphate hydrolases"/>
    <property type="match status" value="1"/>
</dbReference>
<dbReference type="Pfam" id="PF00364">
    <property type="entry name" value="Biotin_lipoyl"/>
    <property type="match status" value="1"/>
</dbReference>
<dbReference type="PANTHER" id="PTHR32204">
    <property type="entry name" value="ATPASE RAVA"/>
    <property type="match status" value="1"/>
</dbReference>
<feature type="domain" description="Lipoyl-binding" evidence="1">
    <location>
        <begin position="337"/>
        <end position="414"/>
    </location>
</feature>
<dbReference type="SMART" id="SM00382">
    <property type="entry name" value="AAA"/>
    <property type="match status" value="1"/>
</dbReference>
<dbReference type="PRINTS" id="PR00300">
    <property type="entry name" value="CLPPROTEASEA"/>
</dbReference>
<evidence type="ECO:0000259" key="1">
    <source>
        <dbReference type="PROSITE" id="PS50968"/>
    </source>
</evidence>
<gene>
    <name evidence="2" type="ORF">SAMN02746062_02099</name>
</gene>
<accession>A0A286EIZ0</accession>
<organism evidence="2 3">
    <name type="scientific">Alysiella filiformis DSM 16848</name>
    <dbReference type="NCBI Taxonomy" id="1120981"/>
    <lineage>
        <taxon>Bacteria</taxon>
        <taxon>Pseudomonadati</taxon>
        <taxon>Pseudomonadota</taxon>
        <taxon>Betaproteobacteria</taxon>
        <taxon>Neisseriales</taxon>
        <taxon>Neisseriaceae</taxon>
        <taxon>Alysiella</taxon>
    </lineage>
</organism>
<dbReference type="CDD" id="cd00009">
    <property type="entry name" value="AAA"/>
    <property type="match status" value="1"/>
</dbReference>
<dbReference type="InterPro" id="IPR011053">
    <property type="entry name" value="Single_hybrid_motif"/>
</dbReference>
<dbReference type="SUPFAM" id="SSF52540">
    <property type="entry name" value="P-loop containing nucleoside triphosphate hydrolases"/>
    <property type="match status" value="1"/>
</dbReference>
<evidence type="ECO:0000313" key="3">
    <source>
        <dbReference type="Proteomes" id="UP000219669"/>
    </source>
</evidence>
<dbReference type="Gene3D" id="2.40.50.100">
    <property type="match status" value="1"/>
</dbReference>
<dbReference type="OrthoDB" id="9781481at2"/>
<dbReference type="AlphaFoldDB" id="A0A286EIZ0"/>
<dbReference type="Pfam" id="PF20030">
    <property type="entry name" value="bpMoxR"/>
    <property type="match status" value="1"/>
</dbReference>
<evidence type="ECO:0000313" key="2">
    <source>
        <dbReference type="EMBL" id="SOD70907.1"/>
    </source>
</evidence>
<protein>
    <submittedName>
        <fullName evidence="2">MoxR-like ATPase</fullName>
    </submittedName>
</protein>
<dbReference type="Proteomes" id="UP000219669">
    <property type="component" value="Unassembled WGS sequence"/>
</dbReference>
<name>A0A286EIZ0_9NEIS</name>
<dbReference type="InterPro" id="IPR003593">
    <property type="entry name" value="AAA+_ATPase"/>
</dbReference>
<dbReference type="EMBL" id="OCNF01000026">
    <property type="protein sequence ID" value="SOD70907.1"/>
    <property type="molecule type" value="Genomic_DNA"/>
</dbReference>
<dbReference type="SUPFAM" id="SSF51230">
    <property type="entry name" value="Single hybrid motif"/>
    <property type="match status" value="1"/>
</dbReference>
<dbReference type="InterPro" id="IPR050513">
    <property type="entry name" value="RavA_ATPases"/>
</dbReference>
<dbReference type="Pfam" id="PF17868">
    <property type="entry name" value="AAA_lid_8"/>
    <property type="match status" value="1"/>
</dbReference>
<dbReference type="CDD" id="cd06849">
    <property type="entry name" value="lipoyl_domain"/>
    <property type="match status" value="1"/>
</dbReference>
<dbReference type="InterPro" id="IPR041538">
    <property type="entry name" value="RavA-like_AAA_lid"/>
</dbReference>
<dbReference type="InterPro" id="IPR045427">
    <property type="entry name" value="MoxR"/>
</dbReference>
<dbReference type="RefSeq" id="WP_097115051.1">
    <property type="nucleotide sequence ID" value="NZ_CP083931.1"/>
</dbReference>
<reference evidence="2 3" key="1">
    <citation type="submission" date="2017-09" db="EMBL/GenBank/DDBJ databases">
        <authorList>
            <person name="Ehlers B."/>
            <person name="Leendertz F.H."/>
        </authorList>
    </citation>
    <scope>NUCLEOTIDE SEQUENCE [LARGE SCALE GENOMIC DNA]</scope>
    <source>
        <strain evidence="2 3">DSM 16848</strain>
    </source>
</reference>
<dbReference type="GO" id="GO:0005524">
    <property type="term" value="F:ATP binding"/>
    <property type="evidence" value="ECO:0007669"/>
    <property type="project" value="InterPro"/>
</dbReference>
<proteinExistence type="predicted"/>